<protein>
    <submittedName>
        <fullName evidence="1">BLTX491</fullName>
    </submittedName>
</protein>
<sequence>MVECDFCCAPALLRQRYLSRSEGDLWLFW</sequence>
<name>A0A076L2L0_NEPPI</name>
<proteinExistence type="evidence at transcript level"/>
<reference evidence="1" key="1">
    <citation type="submission" date="2013-07" db="EMBL/GenBank/DDBJ databases">
        <title>Nephila pilipes venom gland.</title>
        <authorList>
            <person name="Huo L.J."/>
        </authorList>
    </citation>
    <scope>NUCLEOTIDE SEQUENCE</scope>
    <source>
        <tissue evidence="1">Venom gland</tissue>
    </source>
</reference>
<accession>A0A076L2L0</accession>
<organism evidence="1">
    <name type="scientific">Nephila pilipes</name>
    <name type="common">Giant wood spider</name>
    <name type="synonym">Nephila maculata</name>
    <dbReference type="NCBI Taxonomy" id="299642"/>
    <lineage>
        <taxon>Eukaryota</taxon>
        <taxon>Metazoa</taxon>
        <taxon>Ecdysozoa</taxon>
        <taxon>Arthropoda</taxon>
        <taxon>Chelicerata</taxon>
        <taxon>Arachnida</taxon>
        <taxon>Araneae</taxon>
        <taxon>Araneomorphae</taxon>
        <taxon>Entelegynae</taxon>
        <taxon>Araneoidea</taxon>
        <taxon>Nephilidae</taxon>
        <taxon>Nephila</taxon>
    </lineage>
</organism>
<dbReference type="EMBL" id="KF433537">
    <property type="protein sequence ID" value="AII97859.1"/>
    <property type="molecule type" value="mRNA"/>
</dbReference>
<dbReference type="AlphaFoldDB" id="A0A076L2L0"/>
<evidence type="ECO:0000313" key="1">
    <source>
        <dbReference type="EMBL" id="AII97859.1"/>
    </source>
</evidence>